<dbReference type="Gene3D" id="2.60.40.2420">
    <property type="match status" value="1"/>
</dbReference>
<dbReference type="RefSeq" id="WP_102821023.1">
    <property type="nucleotide sequence ID" value="NZ_JAMOHR010000011.1"/>
</dbReference>
<dbReference type="AlphaFoldDB" id="A0A2N8RCN7"/>
<feature type="compositionally biased region" description="Polar residues" evidence="1">
    <location>
        <begin position="57"/>
        <end position="76"/>
    </location>
</feature>
<keyword evidence="2" id="KW-0732">Signal</keyword>
<dbReference type="InterPro" id="IPR053722">
    <property type="entry name" value="Curli_assembly_CsgC/AgfC"/>
</dbReference>
<organism evidence="3 4">
    <name type="scientific">Stutzerimonas stutzeri</name>
    <name type="common">Pseudomonas stutzeri</name>
    <dbReference type="NCBI Taxonomy" id="316"/>
    <lineage>
        <taxon>Bacteria</taxon>
        <taxon>Pseudomonadati</taxon>
        <taxon>Pseudomonadota</taxon>
        <taxon>Gammaproteobacteria</taxon>
        <taxon>Pseudomonadales</taxon>
        <taxon>Pseudomonadaceae</taxon>
        <taxon>Stutzerimonas</taxon>
    </lineage>
</organism>
<feature type="region of interest" description="Disordered" evidence="1">
    <location>
        <begin position="109"/>
        <end position="131"/>
    </location>
</feature>
<accession>A0A2N8RCN7</accession>
<feature type="chain" id="PRO_5014679767" evidence="2">
    <location>
        <begin position="21"/>
        <end position="131"/>
    </location>
</feature>
<proteinExistence type="predicted"/>
<evidence type="ECO:0000313" key="3">
    <source>
        <dbReference type="EMBL" id="PNF58850.1"/>
    </source>
</evidence>
<protein>
    <submittedName>
        <fullName evidence="3">Uncharacterized protein</fullName>
    </submittedName>
</protein>
<gene>
    <name evidence="3" type="ORF">CXK99_14750</name>
</gene>
<dbReference type="EMBL" id="POUM01000012">
    <property type="protein sequence ID" value="PNF58850.1"/>
    <property type="molecule type" value="Genomic_DNA"/>
</dbReference>
<feature type="signal peptide" evidence="2">
    <location>
        <begin position="1"/>
        <end position="20"/>
    </location>
</feature>
<sequence length="131" mass="14134">MLTMTLATWLLAASPAPADASVDVNLELQPVEENRLSLALCFKGSGQQVRFRLKVRSSGSAGNAQTAQSGTLTADATPQCPLRNRIGIAGDTRVEAELQWWIDDAEQPPILRNYPDDASDVDEGNEPQQIA</sequence>
<evidence type="ECO:0000256" key="2">
    <source>
        <dbReference type="SAM" id="SignalP"/>
    </source>
</evidence>
<evidence type="ECO:0000313" key="4">
    <source>
        <dbReference type="Proteomes" id="UP000236003"/>
    </source>
</evidence>
<dbReference type="Proteomes" id="UP000236003">
    <property type="component" value="Unassembled WGS sequence"/>
</dbReference>
<reference evidence="3 4" key="1">
    <citation type="submission" date="2018-01" db="EMBL/GenBank/DDBJ databases">
        <title>Denitrification phenotypes of diverse strains of Pseudomonas stutzeri.</title>
        <authorList>
            <person name="Milligan D.A."/>
            <person name="Bergaust L."/>
            <person name="Bakken L.R."/>
            <person name="Frostegard A."/>
        </authorList>
    </citation>
    <scope>NUCLEOTIDE SEQUENCE [LARGE SCALE GENOMIC DNA]</scope>
    <source>
        <strain evidence="3 4">CCUG 44592</strain>
    </source>
</reference>
<feature type="region of interest" description="Disordered" evidence="1">
    <location>
        <begin position="56"/>
        <end position="78"/>
    </location>
</feature>
<evidence type="ECO:0000256" key="1">
    <source>
        <dbReference type="SAM" id="MobiDB-lite"/>
    </source>
</evidence>
<name>A0A2N8RCN7_STUST</name>
<comment type="caution">
    <text evidence="3">The sequence shown here is derived from an EMBL/GenBank/DDBJ whole genome shotgun (WGS) entry which is preliminary data.</text>
</comment>